<evidence type="ECO:0000313" key="1">
    <source>
        <dbReference type="EMBL" id="ASX26554.1"/>
    </source>
</evidence>
<dbReference type="EMBL" id="CP016303">
    <property type="protein sequence ID" value="ASX26554.1"/>
    <property type="molecule type" value="Genomic_DNA"/>
</dbReference>
<reference evidence="2" key="1">
    <citation type="submission" date="2016-06" db="EMBL/GenBank/DDBJ databases">
        <authorList>
            <person name="Chen W."/>
            <person name="Hasegawa D.K."/>
        </authorList>
    </citation>
    <scope>NUCLEOTIDE SEQUENCE [LARGE SCALE GENOMIC DNA]</scope>
    <source>
        <strain evidence="2">MEAM1</strain>
    </source>
</reference>
<protein>
    <submittedName>
        <fullName evidence="1">Uncharacterized protein</fullName>
    </submittedName>
</protein>
<dbReference type="Proteomes" id="UP000216438">
    <property type="component" value="Chromosome"/>
</dbReference>
<name>A0A249DYD8_9ENTR</name>
<sequence length="92" mass="10517">MLQFKGRQALFIFRPNDALWTQSVTSARQIKQIPTRITVFPTVRIGIIKITIKNMSAEFVIKTNVVITKNTSIGLTQNTMNLMRKPCFIDAF</sequence>
<gene>
    <name evidence="1" type="ORF">BA171_05775</name>
</gene>
<organism evidence="1 2">
    <name type="scientific">Candidatus Hamiltonella defensa</name>
    <name type="common">Bemisia tabaci</name>
    <dbReference type="NCBI Taxonomy" id="672795"/>
    <lineage>
        <taxon>Bacteria</taxon>
        <taxon>Pseudomonadati</taxon>
        <taxon>Pseudomonadota</taxon>
        <taxon>Gammaproteobacteria</taxon>
        <taxon>Enterobacterales</taxon>
        <taxon>Enterobacteriaceae</taxon>
        <taxon>aphid secondary symbionts</taxon>
        <taxon>Candidatus Williamhamiltonella</taxon>
    </lineage>
</organism>
<proteinExistence type="predicted"/>
<accession>A0A249DYD8</accession>
<dbReference type="AlphaFoldDB" id="A0A249DYD8"/>
<reference evidence="1 2" key="2">
    <citation type="submission" date="2017-09" db="EMBL/GenBank/DDBJ databases">
        <title>The genome of whitefly Bemisia tabaci, a global crop pest, provides novel insights into virus transmission, host adaptation and insecticide resistance.</title>
        <authorList>
            <person name="Kaur N."/>
            <person name="Kliot A."/>
            <person name="Pinheiro P.V."/>
            <person name="Luan J."/>
            <person name="Zheng Y."/>
            <person name="Liu W."/>
            <person name="Sun H."/>
            <person name="Yang X."/>
            <person name="Xu Y."/>
            <person name="Luo Y."/>
            <person name="Kruse A."/>
            <person name="Fisher T.W."/>
            <person name="Nelson D.R."/>
            <person name="Elimelech M."/>
            <person name="MacCoss M."/>
            <person name="Johnson R."/>
            <person name="Cohen E."/>
            <person name="Hunter W.B."/>
            <person name="Brown J.K."/>
            <person name="Jander G."/>
            <person name="Cilia M."/>
            <person name="Douglas A.E."/>
            <person name="Ghanim M."/>
            <person name="Simmons A.M."/>
            <person name="Wintermantel W.M."/>
            <person name="Ling K.-S."/>
            <person name="Fei Z."/>
        </authorList>
    </citation>
    <scope>NUCLEOTIDE SEQUENCE [LARGE SCALE GENOMIC DNA]</scope>
    <source>
        <strain evidence="1 2">MEAM1</strain>
    </source>
</reference>
<evidence type="ECO:0000313" key="2">
    <source>
        <dbReference type="Proteomes" id="UP000216438"/>
    </source>
</evidence>